<sequence length="409" mass="45101">HQDHQWEDSPGAFQQHGTGPNSPSGYPQQAGNASPRFIRCTTYSLPCTAELAKQCQVPLASIIKPFAKLPNNETPLYVVNHGETGPIRCNRCKAYMCPYMQFIDGGRRYQCSFCNCINEGMVEDGAEASAIKVGFVTYNKVLHFYNVKSALAQPQMMVVSDTAEMFVPLLDGFLVNYQDSRAVIYNLLDQIPDMFADTSESETVFAPVIQAGVEAFKPQKGVYEQLSKDCVAQGCCVDLFLFPSQYLDLATMADVPSHTGGSIHKYNNFQWCGSDPPGFRATDFFGAVYMNNTTDVEMAAVDCDKAVTVEFKHDDTLSEETGALIQGPPTALGDGNGGGGHSAPALPTPHPTETCCIFLISVQLQIVRQRDKPEMLFRQFLVEDKGLHGGTSYMDFLCYVHREIRQLLT</sequence>
<comment type="caution">
    <text evidence="9">The sequence shown here is derived from an EMBL/GenBank/DDBJ whole genome shotgun (WGS) entry which is preliminary data.</text>
</comment>
<evidence type="ECO:0000256" key="1">
    <source>
        <dbReference type="ARBA" id="ARBA00004299"/>
    </source>
</evidence>
<evidence type="ECO:0000259" key="7">
    <source>
        <dbReference type="Pfam" id="PF04810"/>
    </source>
</evidence>
<dbReference type="SUPFAM" id="SSF53300">
    <property type="entry name" value="vWA-like"/>
    <property type="match status" value="1"/>
</dbReference>
<dbReference type="Pfam" id="PF04810">
    <property type="entry name" value="zf-Sec23_Sec24"/>
    <property type="match status" value="1"/>
</dbReference>
<dbReference type="InterPro" id="IPR006896">
    <property type="entry name" value="Sec23/24_trunk_dom"/>
</dbReference>
<feature type="domain" description="Zinc finger Sec23/Sec24-type" evidence="7">
    <location>
        <begin position="86"/>
        <end position="119"/>
    </location>
</feature>
<dbReference type="Gene3D" id="2.60.40.1670">
    <property type="entry name" value="beta-sandwich domain of Sec23/24"/>
    <property type="match status" value="2"/>
</dbReference>
<comment type="similarity">
    <text evidence="4">Belongs to the SEC23/SEC24 family. SEC24 subfamily.</text>
</comment>
<evidence type="ECO:0000256" key="2">
    <source>
        <dbReference type="ARBA" id="ARBA00004397"/>
    </source>
</evidence>
<comment type="subcellular location">
    <subcellularLocation>
        <location evidence="3">Cytoplasm</location>
        <location evidence="3">Cytosol</location>
    </subcellularLocation>
    <subcellularLocation>
        <location evidence="1">Cytoplasmic vesicle</location>
        <location evidence="1">COPII-coated vesicle membrane</location>
        <topology evidence="1">Peripheral membrane protein</topology>
        <orientation evidence="1">Cytoplasmic side</orientation>
    </subcellularLocation>
    <subcellularLocation>
        <location evidence="2">Endoplasmic reticulum membrane</location>
        <topology evidence="2">Peripheral membrane protein</topology>
        <orientation evidence="2">Cytoplasmic side</orientation>
    </subcellularLocation>
</comment>
<dbReference type="InterPro" id="IPR036180">
    <property type="entry name" value="Gelsolin-like_dom_sf"/>
</dbReference>
<evidence type="ECO:0000256" key="6">
    <source>
        <dbReference type="SAM" id="MobiDB-lite"/>
    </source>
</evidence>
<dbReference type="InterPro" id="IPR006895">
    <property type="entry name" value="Znf_Sec23_Sec24"/>
</dbReference>
<evidence type="ECO:0000313" key="10">
    <source>
        <dbReference type="Proteomes" id="UP001476798"/>
    </source>
</evidence>
<feature type="region of interest" description="Disordered" evidence="6">
    <location>
        <begin position="324"/>
        <end position="344"/>
    </location>
</feature>
<feature type="compositionally biased region" description="Polar residues" evidence="6">
    <location>
        <begin position="15"/>
        <end position="32"/>
    </location>
</feature>
<gene>
    <name evidence="9" type="ORF">GOODEAATRI_004854</name>
</gene>
<dbReference type="Gene3D" id="1.20.120.730">
    <property type="entry name" value="Sec23/Sec24 helical domain"/>
    <property type="match status" value="1"/>
</dbReference>
<evidence type="ECO:0000256" key="3">
    <source>
        <dbReference type="ARBA" id="ARBA00004514"/>
    </source>
</evidence>
<accession>A0ABV0NRV8</accession>
<dbReference type="PANTHER" id="PTHR13803:SF6">
    <property type="entry name" value="PROTEIN TRANSPORT PROTEIN SEC24D"/>
    <property type="match status" value="1"/>
</dbReference>
<dbReference type="SUPFAM" id="SSF81995">
    <property type="entry name" value="beta-sandwich domain of Sec23/24"/>
    <property type="match status" value="2"/>
</dbReference>
<feature type="region of interest" description="Disordered" evidence="6">
    <location>
        <begin position="1"/>
        <end position="32"/>
    </location>
</feature>
<evidence type="ECO:0000256" key="4">
    <source>
        <dbReference type="ARBA" id="ARBA00008334"/>
    </source>
</evidence>
<name>A0ABV0NRV8_9TELE</name>
<evidence type="ECO:0000259" key="8">
    <source>
        <dbReference type="Pfam" id="PF04811"/>
    </source>
</evidence>
<reference evidence="9 10" key="1">
    <citation type="submission" date="2021-06" db="EMBL/GenBank/DDBJ databases">
        <authorList>
            <person name="Palmer J.M."/>
        </authorList>
    </citation>
    <scope>NUCLEOTIDE SEQUENCE [LARGE SCALE GENOMIC DNA]</scope>
    <source>
        <strain evidence="9 10">GA_2019</strain>
        <tissue evidence="9">Muscle</tissue>
    </source>
</reference>
<organism evidence="9 10">
    <name type="scientific">Goodea atripinnis</name>
    <dbReference type="NCBI Taxonomy" id="208336"/>
    <lineage>
        <taxon>Eukaryota</taxon>
        <taxon>Metazoa</taxon>
        <taxon>Chordata</taxon>
        <taxon>Craniata</taxon>
        <taxon>Vertebrata</taxon>
        <taxon>Euteleostomi</taxon>
        <taxon>Actinopterygii</taxon>
        <taxon>Neopterygii</taxon>
        <taxon>Teleostei</taxon>
        <taxon>Neoteleostei</taxon>
        <taxon>Acanthomorphata</taxon>
        <taxon>Ovalentaria</taxon>
        <taxon>Atherinomorphae</taxon>
        <taxon>Cyprinodontiformes</taxon>
        <taxon>Goodeidae</taxon>
        <taxon>Goodea</taxon>
    </lineage>
</organism>
<evidence type="ECO:0000313" key="9">
    <source>
        <dbReference type="EMBL" id="MEQ2174155.1"/>
    </source>
</evidence>
<proteinExistence type="inferred from homology"/>
<dbReference type="SUPFAM" id="SSF82754">
    <property type="entry name" value="C-terminal, gelsolin-like domain of Sec23/24"/>
    <property type="match status" value="1"/>
</dbReference>
<keyword evidence="5" id="KW-0968">Cytoplasmic vesicle</keyword>
<dbReference type="InterPro" id="IPR036465">
    <property type="entry name" value="vWFA_dom_sf"/>
</dbReference>
<dbReference type="Gene3D" id="3.40.50.410">
    <property type="entry name" value="von Willebrand factor, type A domain"/>
    <property type="match status" value="2"/>
</dbReference>
<feature type="domain" description="Sec23/Sec24 trunk" evidence="8">
    <location>
        <begin position="128"/>
        <end position="217"/>
    </location>
</feature>
<protein>
    <submittedName>
        <fullName evidence="9">Uncharacterized protein</fullName>
    </submittedName>
</protein>
<keyword evidence="10" id="KW-1185">Reference proteome</keyword>
<evidence type="ECO:0000256" key="5">
    <source>
        <dbReference type="ARBA" id="ARBA00023329"/>
    </source>
</evidence>
<dbReference type="InterPro" id="IPR050550">
    <property type="entry name" value="SEC23_SEC24_subfamily"/>
</dbReference>
<feature type="non-terminal residue" evidence="9">
    <location>
        <position position="1"/>
    </location>
</feature>
<dbReference type="Proteomes" id="UP001476798">
    <property type="component" value="Unassembled WGS sequence"/>
</dbReference>
<dbReference type="Pfam" id="PF04811">
    <property type="entry name" value="Sec23_trunk"/>
    <property type="match status" value="1"/>
</dbReference>
<dbReference type="PANTHER" id="PTHR13803">
    <property type="entry name" value="SEC24-RELATED PROTEIN"/>
    <property type="match status" value="1"/>
</dbReference>
<dbReference type="EMBL" id="JAHRIO010050186">
    <property type="protein sequence ID" value="MEQ2174155.1"/>
    <property type="molecule type" value="Genomic_DNA"/>
</dbReference>